<dbReference type="CDD" id="cd03398">
    <property type="entry name" value="PAP2_haloperoxidase"/>
    <property type="match status" value="1"/>
</dbReference>
<reference evidence="2 3" key="1">
    <citation type="submission" date="2020-01" db="EMBL/GenBank/DDBJ databases">
        <authorList>
            <person name="Kim M.K."/>
        </authorList>
    </citation>
    <scope>NUCLEOTIDE SEQUENCE [LARGE SCALE GENOMIC DNA]</scope>
    <source>
        <strain evidence="2 3">172606-1</strain>
    </source>
</reference>
<organism evidence="2 3">
    <name type="scientific">Rhodocytophaga rosea</name>
    <dbReference type="NCBI Taxonomy" id="2704465"/>
    <lineage>
        <taxon>Bacteria</taxon>
        <taxon>Pseudomonadati</taxon>
        <taxon>Bacteroidota</taxon>
        <taxon>Cytophagia</taxon>
        <taxon>Cytophagales</taxon>
        <taxon>Rhodocytophagaceae</taxon>
        <taxon>Rhodocytophaga</taxon>
    </lineage>
</organism>
<sequence>MKQACKFHFFLFLILSACTPEPDAAKLDAFSKNQLHAWNQKLTEVIVKDIFTPPVASRIYVYPNIAAYEALLPSYPAYQTLTRQLNGLQGLPTPPAGKEHYLPAASIIAFSTVAQKLVFAQGDIETYEAEYIKQIKETDIDEEVLENSIAYGRMLGNRLLNWIQKDGYKERTALSRYILMNEPGKWQPTAPGYMPAIEPHWNKIRPLVMDSCAQFKPLPPTSFDTTQHSNFFKESMEVYQTVKNLNKEHKEIASFWDCNPNISYTRGHVMLFHQKISPGGHWMAIASTVARNKNLDLMQTSETFTRVAISLFDGFISCWDEKYRSNVIRPETYIEQYIDASWDPVLQTPPFPEYPSGHSVISGAAATTLTHLFGENVAFTDSSEVPYGLPVRKFNSFYHASEEAAISRLYGGIHFRPAIENGSKQGRMVGQFVVTKLHTRKNAAKPPKEIAQTEE</sequence>
<evidence type="ECO:0000313" key="2">
    <source>
        <dbReference type="EMBL" id="QHT65836.1"/>
    </source>
</evidence>
<dbReference type="AlphaFoldDB" id="A0A6C0GCY8"/>
<proteinExistence type="predicted"/>
<dbReference type="InterPro" id="IPR000326">
    <property type="entry name" value="PAP2/HPO"/>
</dbReference>
<evidence type="ECO:0000313" key="3">
    <source>
        <dbReference type="Proteomes" id="UP000480178"/>
    </source>
</evidence>
<keyword evidence="2" id="KW-0575">Peroxidase</keyword>
<dbReference type="KEGG" id="rhoz:GXP67_03725"/>
<dbReference type="PANTHER" id="PTHR34599">
    <property type="entry name" value="PEROXIDASE-RELATED"/>
    <property type="match status" value="1"/>
</dbReference>
<dbReference type="GO" id="GO:0004601">
    <property type="term" value="F:peroxidase activity"/>
    <property type="evidence" value="ECO:0007669"/>
    <property type="project" value="UniProtKB-KW"/>
</dbReference>
<evidence type="ECO:0000259" key="1">
    <source>
        <dbReference type="Pfam" id="PF01569"/>
    </source>
</evidence>
<name>A0A6C0GCY8_9BACT</name>
<dbReference type="InterPro" id="IPR052559">
    <property type="entry name" value="V-haloperoxidase"/>
</dbReference>
<protein>
    <submittedName>
        <fullName evidence="2">Vanadium-dependent haloperoxidase</fullName>
    </submittedName>
</protein>
<dbReference type="Proteomes" id="UP000480178">
    <property type="component" value="Chromosome"/>
</dbReference>
<keyword evidence="3" id="KW-1185">Reference proteome</keyword>
<feature type="domain" description="Phosphatidic acid phosphatase type 2/haloperoxidase" evidence="1">
    <location>
        <begin position="322"/>
        <end position="439"/>
    </location>
</feature>
<dbReference type="SUPFAM" id="SSF48317">
    <property type="entry name" value="Acid phosphatase/Vanadium-dependent haloperoxidase"/>
    <property type="match status" value="1"/>
</dbReference>
<dbReference type="Pfam" id="PF01569">
    <property type="entry name" value="PAP2"/>
    <property type="match status" value="1"/>
</dbReference>
<dbReference type="RefSeq" id="WP_162441913.1">
    <property type="nucleotide sequence ID" value="NZ_CP048222.1"/>
</dbReference>
<dbReference type="Gene3D" id="1.10.606.20">
    <property type="match status" value="1"/>
</dbReference>
<keyword evidence="2" id="KW-0560">Oxidoreductase</keyword>
<gene>
    <name evidence="2" type="ORF">GXP67_03725</name>
</gene>
<dbReference type="PROSITE" id="PS51257">
    <property type="entry name" value="PROKAR_LIPOPROTEIN"/>
    <property type="match status" value="1"/>
</dbReference>
<dbReference type="PANTHER" id="PTHR34599:SF1">
    <property type="entry name" value="PHOSPHATIDIC ACID PHOSPHATASE TYPE 2_HALOPEROXIDASE DOMAIN-CONTAINING PROTEIN"/>
    <property type="match status" value="1"/>
</dbReference>
<dbReference type="EMBL" id="CP048222">
    <property type="protein sequence ID" value="QHT65836.1"/>
    <property type="molecule type" value="Genomic_DNA"/>
</dbReference>
<dbReference type="InterPro" id="IPR036938">
    <property type="entry name" value="PAP2/HPO_sf"/>
</dbReference>
<accession>A0A6C0GCY8</accession>